<reference evidence="5 6" key="1">
    <citation type="journal article" date="2009" name="Stand. Genomic Sci.">
        <title>Complete genome sequence of Halorhabdus utahensis type strain (AX-2).</title>
        <authorList>
            <person name="Anderson I."/>
            <person name="Tindall B.J."/>
            <person name="Pomrenke H."/>
            <person name="Goker M."/>
            <person name="Lapidus A."/>
            <person name="Nolan M."/>
            <person name="Copeland A."/>
            <person name="Glavina Del Rio T."/>
            <person name="Chen F."/>
            <person name="Tice H."/>
            <person name="Cheng J.F."/>
            <person name="Lucas S."/>
            <person name="Chertkov O."/>
            <person name="Bruce D."/>
            <person name="Brettin T."/>
            <person name="Detter J.C."/>
            <person name="Han C."/>
            <person name="Goodwin L."/>
            <person name="Land M."/>
            <person name="Hauser L."/>
            <person name="Chang Y.J."/>
            <person name="Jeffries C.D."/>
            <person name="Pitluck S."/>
            <person name="Pati A."/>
            <person name="Mavromatis K."/>
            <person name="Ivanova N."/>
            <person name="Ovchinnikova G."/>
            <person name="Chen A."/>
            <person name="Palaniappan K."/>
            <person name="Chain P."/>
            <person name="Rohde M."/>
            <person name="Bristow J."/>
            <person name="Eisen J.A."/>
            <person name="Markowitz V."/>
            <person name="Hugenholtz P."/>
            <person name="Kyrpides N.C."/>
            <person name="Klenk H.P."/>
        </authorList>
    </citation>
    <scope>NUCLEOTIDE SEQUENCE [LARGE SCALE GENOMIC DNA]</scope>
    <source>
        <strain evidence="6">DSM 12940 / JCM 11049 / AX-2</strain>
    </source>
</reference>
<evidence type="ECO:0000256" key="3">
    <source>
        <dbReference type="ARBA" id="ARBA00023002"/>
    </source>
</evidence>
<evidence type="ECO:0000256" key="2">
    <source>
        <dbReference type="ARBA" id="ARBA00022643"/>
    </source>
</evidence>
<name>C7NNX1_HALUD</name>
<organism evidence="5 6">
    <name type="scientific">Halorhabdus utahensis (strain DSM 12940 / JCM 11049 / AX-2)</name>
    <dbReference type="NCBI Taxonomy" id="519442"/>
    <lineage>
        <taxon>Archaea</taxon>
        <taxon>Methanobacteriati</taxon>
        <taxon>Methanobacteriota</taxon>
        <taxon>Stenosarchaea group</taxon>
        <taxon>Halobacteria</taxon>
        <taxon>Halobacteriales</taxon>
        <taxon>Haloarculaceae</taxon>
        <taxon>Halorhabdus</taxon>
    </lineage>
</organism>
<dbReference type="SUPFAM" id="SSF51905">
    <property type="entry name" value="FAD/NAD(P)-binding domain"/>
    <property type="match status" value="1"/>
</dbReference>
<keyword evidence="2" id="KW-0288">FMN</keyword>
<dbReference type="GO" id="GO:0009331">
    <property type="term" value="C:glycerol-3-phosphate dehydrogenase (FAD) complex"/>
    <property type="evidence" value="ECO:0007669"/>
    <property type="project" value="InterPro"/>
</dbReference>
<dbReference type="Pfam" id="PF00890">
    <property type="entry name" value="FAD_binding_2"/>
    <property type="match status" value="1"/>
</dbReference>
<keyword evidence="6" id="KW-1185">Reference proteome</keyword>
<dbReference type="Gene3D" id="3.50.50.60">
    <property type="entry name" value="FAD/NAD(P)-binding domain"/>
    <property type="match status" value="1"/>
</dbReference>
<evidence type="ECO:0000313" key="5">
    <source>
        <dbReference type="EMBL" id="ACV11646.1"/>
    </source>
</evidence>
<proteinExistence type="predicted"/>
<accession>C7NNX1</accession>
<evidence type="ECO:0000313" key="6">
    <source>
        <dbReference type="Proteomes" id="UP000002071"/>
    </source>
</evidence>
<dbReference type="PIRSF" id="PIRSF000141">
    <property type="entry name" value="Anaerobic_G3P_dh"/>
    <property type="match status" value="1"/>
</dbReference>
<dbReference type="STRING" id="519442.Huta_1470"/>
<evidence type="ECO:0000259" key="4">
    <source>
        <dbReference type="Pfam" id="PF00890"/>
    </source>
</evidence>
<dbReference type="HOGENOM" id="CLU_047793_1_0_2"/>
<feature type="domain" description="FAD-dependent oxidoreductase 2 FAD-binding" evidence="4">
    <location>
        <begin position="8"/>
        <end position="410"/>
    </location>
</feature>
<dbReference type="NCBIfam" id="NF003722">
    <property type="entry name" value="PRK05329.1-5"/>
    <property type="match status" value="1"/>
</dbReference>
<keyword evidence="1" id="KW-0285">Flavoprotein</keyword>
<keyword evidence="3 5" id="KW-0560">Oxidoreductase</keyword>
<dbReference type="InterPro" id="IPR003953">
    <property type="entry name" value="FAD-dep_OxRdtase_2_FAD-bd"/>
</dbReference>
<dbReference type="GeneID" id="8383749"/>
<dbReference type="NCBIfam" id="TIGR03378">
    <property type="entry name" value="glycerol3P_GlpB"/>
    <property type="match status" value="1"/>
</dbReference>
<dbReference type="EC" id="1.1.5.3" evidence="5"/>
<sequence length="430" mass="44492">MAVAIDSDVLVIGGGIAGLSTALAARRAGADVRLVSEAETTLHHASGLLDVLGYPPNADGDGPVVDPFDAIGDLPDSHPYATVGEEAVRDGLAMIDDVLGETYHGSHTDANALVPTHGGTVKPTARYPASVAAGLASDDRELLLVGFERLTGFDAGVAADHLEAAEIPAETSAATVEFPIVVRDDAKVTRYAHLLDENPTVDGAGSDRRVRAALADAIEPHVGEAERIGFPAVLGVDHPAEIRNELEDRLGAAVFEVPMGPPSVLGGRLEDRLYAALDDAGGQIESGGGPIVDFDAEGGMISAVYMDRSGSQIPYAAEQYVLATGDVAGGGIDSDRDGVTEPIFGCHVPHPDDRYEWFEGEAFGEHAFAEFGVVVDDALRPMGEGGTPEFSNLRAAGAVIGGYDYPAEKSASGVSIATGYAAGWRAAKEV</sequence>
<dbReference type="RefSeq" id="WP_015789220.1">
    <property type="nucleotide sequence ID" value="NC_013158.1"/>
</dbReference>
<dbReference type="eggNOG" id="arCOG04585">
    <property type="taxonomic scope" value="Archaea"/>
</dbReference>
<protein>
    <submittedName>
        <fullName evidence="5">Glycerol-3-phosphate dehydrogenase, anaerobic, B subunit</fullName>
        <ecNumber evidence="5">1.1.5.3</ecNumber>
    </submittedName>
</protein>
<evidence type="ECO:0000256" key="1">
    <source>
        <dbReference type="ARBA" id="ARBA00022630"/>
    </source>
</evidence>
<dbReference type="KEGG" id="hut:Huta_1470"/>
<dbReference type="InterPro" id="IPR009158">
    <property type="entry name" value="G3P_DH_GlpB_su"/>
</dbReference>
<dbReference type="PRINTS" id="PR00411">
    <property type="entry name" value="PNDRDTASEI"/>
</dbReference>
<dbReference type="AlphaFoldDB" id="C7NNX1"/>
<dbReference type="EMBL" id="CP001687">
    <property type="protein sequence ID" value="ACV11646.1"/>
    <property type="molecule type" value="Genomic_DNA"/>
</dbReference>
<dbReference type="InterPro" id="IPR036188">
    <property type="entry name" value="FAD/NAD-bd_sf"/>
</dbReference>
<dbReference type="Proteomes" id="UP000002071">
    <property type="component" value="Chromosome"/>
</dbReference>
<gene>
    <name evidence="5" type="ordered locus">Huta_1470</name>
</gene>
<dbReference type="GO" id="GO:0004368">
    <property type="term" value="F:glycerol-3-phosphate dehydrogenase (quinone) activity"/>
    <property type="evidence" value="ECO:0007669"/>
    <property type="project" value="UniProtKB-EC"/>
</dbReference>